<organism evidence="1 2">
    <name type="scientific">Hibiscus syriacus</name>
    <name type="common">Rose of Sharon</name>
    <dbReference type="NCBI Taxonomy" id="106335"/>
    <lineage>
        <taxon>Eukaryota</taxon>
        <taxon>Viridiplantae</taxon>
        <taxon>Streptophyta</taxon>
        <taxon>Embryophyta</taxon>
        <taxon>Tracheophyta</taxon>
        <taxon>Spermatophyta</taxon>
        <taxon>Magnoliopsida</taxon>
        <taxon>eudicotyledons</taxon>
        <taxon>Gunneridae</taxon>
        <taxon>Pentapetalae</taxon>
        <taxon>rosids</taxon>
        <taxon>malvids</taxon>
        <taxon>Malvales</taxon>
        <taxon>Malvaceae</taxon>
        <taxon>Malvoideae</taxon>
        <taxon>Hibiscus</taxon>
    </lineage>
</organism>
<keyword evidence="2" id="KW-1185">Reference proteome</keyword>
<name>A0A6A2WID3_HIBSY</name>
<reference evidence="1" key="1">
    <citation type="submission" date="2019-09" db="EMBL/GenBank/DDBJ databases">
        <title>Draft genome information of white flower Hibiscus syriacus.</title>
        <authorList>
            <person name="Kim Y.-M."/>
        </authorList>
    </citation>
    <scope>NUCLEOTIDE SEQUENCE [LARGE SCALE GENOMIC DNA]</scope>
    <source>
        <strain evidence="1">YM2019G1</strain>
    </source>
</reference>
<proteinExistence type="predicted"/>
<dbReference type="AlphaFoldDB" id="A0A6A2WID3"/>
<sequence>MLEEEYLEAPRLCAQGLTRLDSGCMVLGNLHILDLTDGVKRIVPVQLSASVKEFFRRCLQNRIGLSASVSGVTMNAYMSYATRIWPPSSLALPFNVLDLHQVRRIIEHEHRKARTPTQMCEGQEQTEKEVEAGGSHELVDEKLFFSFQAISH</sequence>
<dbReference type="Proteomes" id="UP000436088">
    <property type="component" value="Unassembled WGS sequence"/>
</dbReference>
<gene>
    <name evidence="1" type="ORF">F3Y22_tig00117021pilonHSYRG00324</name>
</gene>
<dbReference type="EMBL" id="VEPZ02001776">
    <property type="protein sequence ID" value="KAE8655745.1"/>
    <property type="molecule type" value="Genomic_DNA"/>
</dbReference>
<comment type="caution">
    <text evidence="1">The sequence shown here is derived from an EMBL/GenBank/DDBJ whole genome shotgun (WGS) entry which is preliminary data.</text>
</comment>
<accession>A0A6A2WID3</accession>
<evidence type="ECO:0000313" key="1">
    <source>
        <dbReference type="EMBL" id="KAE8655745.1"/>
    </source>
</evidence>
<protein>
    <submittedName>
        <fullName evidence="1">Uncharacterized protein</fullName>
    </submittedName>
</protein>
<evidence type="ECO:0000313" key="2">
    <source>
        <dbReference type="Proteomes" id="UP000436088"/>
    </source>
</evidence>